<keyword evidence="14" id="KW-1185">Reference proteome</keyword>
<dbReference type="GO" id="GO:0004784">
    <property type="term" value="F:superoxide dismutase activity"/>
    <property type="evidence" value="ECO:0007669"/>
    <property type="project" value="UniProtKB-EC"/>
</dbReference>
<evidence type="ECO:0000256" key="6">
    <source>
        <dbReference type="ARBA" id="ARBA00022833"/>
    </source>
</evidence>
<evidence type="ECO:0000256" key="5">
    <source>
        <dbReference type="ARBA" id="ARBA00022723"/>
    </source>
</evidence>
<evidence type="ECO:0000256" key="4">
    <source>
        <dbReference type="ARBA" id="ARBA00020928"/>
    </source>
</evidence>
<dbReference type="EMBL" id="JAQJAC010000010">
    <property type="protein sequence ID" value="KAJ5567907.1"/>
    <property type="molecule type" value="Genomic_DNA"/>
</dbReference>
<comment type="similarity">
    <text evidence="1 10">Belongs to the Cu-Zn superoxide dismutase family.</text>
</comment>
<evidence type="ECO:0000256" key="9">
    <source>
        <dbReference type="ARBA" id="ARBA00023008"/>
    </source>
</evidence>
<dbReference type="AlphaFoldDB" id="A0AAD6GLY8"/>
<dbReference type="FunFam" id="2.60.40.200:FF:000001">
    <property type="entry name" value="Superoxide dismutase [Cu-Zn]"/>
    <property type="match status" value="1"/>
</dbReference>
<dbReference type="Pfam" id="PF00080">
    <property type="entry name" value="Sod_Cu"/>
    <property type="match status" value="1"/>
</dbReference>
<protein>
    <recommendedName>
        <fullName evidence="4 10">Superoxide dismutase [Cu-Zn]</fullName>
        <ecNumber evidence="3 10">1.15.1.1</ecNumber>
    </recommendedName>
</protein>
<evidence type="ECO:0000256" key="2">
    <source>
        <dbReference type="ARBA" id="ARBA00011738"/>
    </source>
</evidence>
<dbReference type="PROSITE" id="PS00087">
    <property type="entry name" value="SOD_CU_ZN_1"/>
    <property type="match status" value="1"/>
</dbReference>
<sequence length="173" mass="17954">MVRGVAFVRGDSKITGVVNFEQIDEKSPTTISWHLTGNDANAERGFHIHEFGDNTNGCTSAGPHFNPFGRAHGGPGDSERHVGDLGNFKTDAAGNSKGTMKDNLVKLIGLESVLGRTLVIHAGTDDLGKGHDAESKSTGNAGPRPSCGVIGLAAEPSCAARPSSLKSLSPSHL</sequence>
<name>A0AAD6GLY8_9EURO</name>
<keyword evidence="7" id="KW-0049">Antioxidant</keyword>
<comment type="catalytic activity">
    <reaction evidence="10">
        <text>2 superoxide + 2 H(+) = H2O2 + O2</text>
        <dbReference type="Rhea" id="RHEA:20696"/>
        <dbReference type="ChEBI" id="CHEBI:15378"/>
        <dbReference type="ChEBI" id="CHEBI:15379"/>
        <dbReference type="ChEBI" id="CHEBI:16240"/>
        <dbReference type="ChEBI" id="CHEBI:18421"/>
        <dbReference type="EC" id="1.15.1.1"/>
    </reaction>
</comment>
<dbReference type="SUPFAM" id="SSF49329">
    <property type="entry name" value="Cu,Zn superoxide dismutase-like"/>
    <property type="match status" value="1"/>
</dbReference>
<evidence type="ECO:0000313" key="14">
    <source>
        <dbReference type="Proteomes" id="UP001216150"/>
    </source>
</evidence>
<organism evidence="13 14">
    <name type="scientific">Penicillium hetheringtonii</name>
    <dbReference type="NCBI Taxonomy" id="911720"/>
    <lineage>
        <taxon>Eukaryota</taxon>
        <taxon>Fungi</taxon>
        <taxon>Dikarya</taxon>
        <taxon>Ascomycota</taxon>
        <taxon>Pezizomycotina</taxon>
        <taxon>Eurotiomycetes</taxon>
        <taxon>Eurotiomycetidae</taxon>
        <taxon>Eurotiales</taxon>
        <taxon>Aspergillaceae</taxon>
        <taxon>Penicillium</taxon>
    </lineage>
</organism>
<evidence type="ECO:0000256" key="11">
    <source>
        <dbReference type="SAM" id="MobiDB-lite"/>
    </source>
</evidence>
<reference evidence="13 14" key="1">
    <citation type="journal article" date="2023" name="IMA Fungus">
        <title>Comparative genomic study of the Penicillium genus elucidates a diverse pangenome and 15 lateral gene transfer events.</title>
        <authorList>
            <person name="Petersen C."/>
            <person name="Sorensen T."/>
            <person name="Nielsen M.R."/>
            <person name="Sondergaard T.E."/>
            <person name="Sorensen J.L."/>
            <person name="Fitzpatrick D.A."/>
            <person name="Frisvad J.C."/>
            <person name="Nielsen K.L."/>
        </authorList>
    </citation>
    <scope>NUCLEOTIDE SEQUENCE [LARGE SCALE GENOMIC DNA]</scope>
    <source>
        <strain evidence="13 14">IBT 29057</strain>
    </source>
</reference>
<keyword evidence="5 10" id="KW-0479">Metal-binding</keyword>
<feature type="compositionally biased region" description="Basic and acidic residues" evidence="11">
    <location>
        <begin position="124"/>
        <end position="135"/>
    </location>
</feature>
<dbReference type="PRINTS" id="PR00068">
    <property type="entry name" value="CUZNDISMTASE"/>
</dbReference>
<evidence type="ECO:0000256" key="7">
    <source>
        <dbReference type="ARBA" id="ARBA00022862"/>
    </source>
</evidence>
<evidence type="ECO:0000256" key="1">
    <source>
        <dbReference type="ARBA" id="ARBA00010457"/>
    </source>
</evidence>
<accession>A0AAD6GLY8</accession>
<dbReference type="InterPro" id="IPR001424">
    <property type="entry name" value="SOD_Cu_Zn_dom"/>
</dbReference>
<gene>
    <name evidence="13" type="ORF">N7450_010393</name>
</gene>
<keyword evidence="6 10" id="KW-0862">Zinc</keyword>
<dbReference type="Proteomes" id="UP001216150">
    <property type="component" value="Unassembled WGS sequence"/>
</dbReference>
<dbReference type="EC" id="1.15.1.1" evidence="3 10"/>
<comment type="function">
    <text evidence="10">Destroys radicals which are normally produced within the cells and which are toxic to biological systems.</text>
</comment>
<dbReference type="CDD" id="cd00305">
    <property type="entry name" value="Cu-Zn_Superoxide_Dismutase"/>
    <property type="match status" value="1"/>
</dbReference>
<feature type="domain" description="Superoxide dismutase copper/zinc binding" evidence="12">
    <location>
        <begin position="15"/>
        <end position="150"/>
    </location>
</feature>
<dbReference type="Gene3D" id="2.60.40.200">
    <property type="entry name" value="Superoxide dismutase, copper/zinc binding domain"/>
    <property type="match status" value="1"/>
</dbReference>
<keyword evidence="8 10" id="KW-0560">Oxidoreductase</keyword>
<dbReference type="InterPro" id="IPR024134">
    <property type="entry name" value="SOD_Cu/Zn_/chaperone"/>
</dbReference>
<dbReference type="PROSITE" id="PS00332">
    <property type="entry name" value="SOD_CU_ZN_2"/>
    <property type="match status" value="1"/>
</dbReference>
<proteinExistence type="inferred from homology"/>
<keyword evidence="9 10" id="KW-0186">Copper</keyword>
<comment type="cofactor">
    <cofactor evidence="10">
        <name>Zn(2+)</name>
        <dbReference type="ChEBI" id="CHEBI:29105"/>
    </cofactor>
    <text evidence="10">Binds 1 zinc ion per subunit.</text>
</comment>
<feature type="region of interest" description="Disordered" evidence="11">
    <location>
        <begin position="124"/>
        <end position="147"/>
    </location>
</feature>
<dbReference type="InterPro" id="IPR018152">
    <property type="entry name" value="SOD_Cu/Zn_BS"/>
</dbReference>
<comment type="cofactor">
    <cofactor evidence="10">
        <name>Cu cation</name>
        <dbReference type="ChEBI" id="CHEBI:23378"/>
    </cofactor>
    <text evidence="10">Binds 1 copper ion per subunit.</text>
</comment>
<evidence type="ECO:0000256" key="3">
    <source>
        <dbReference type="ARBA" id="ARBA00012682"/>
    </source>
</evidence>
<comment type="subunit">
    <text evidence="2">Homodimer.</text>
</comment>
<dbReference type="PANTHER" id="PTHR10003">
    <property type="entry name" value="SUPEROXIDE DISMUTASE CU-ZN -RELATED"/>
    <property type="match status" value="1"/>
</dbReference>
<dbReference type="InterPro" id="IPR036423">
    <property type="entry name" value="SOD-like_Cu/Zn_dom_sf"/>
</dbReference>
<comment type="caution">
    <text evidence="13">The sequence shown here is derived from an EMBL/GenBank/DDBJ whole genome shotgun (WGS) entry which is preliminary data.</text>
</comment>
<evidence type="ECO:0000259" key="12">
    <source>
        <dbReference type="Pfam" id="PF00080"/>
    </source>
</evidence>
<evidence type="ECO:0000256" key="10">
    <source>
        <dbReference type="RuleBase" id="RU000393"/>
    </source>
</evidence>
<evidence type="ECO:0000313" key="13">
    <source>
        <dbReference type="EMBL" id="KAJ5567907.1"/>
    </source>
</evidence>
<dbReference type="GO" id="GO:0005507">
    <property type="term" value="F:copper ion binding"/>
    <property type="evidence" value="ECO:0007669"/>
    <property type="project" value="InterPro"/>
</dbReference>
<evidence type="ECO:0000256" key="8">
    <source>
        <dbReference type="ARBA" id="ARBA00023002"/>
    </source>
</evidence>